<keyword evidence="2" id="KW-1185">Reference proteome</keyword>
<protein>
    <submittedName>
        <fullName evidence="1">Uncharacterized protein</fullName>
    </submittedName>
</protein>
<reference evidence="1 2" key="1">
    <citation type="submission" date="2019-11" db="EMBL/GenBank/DDBJ databases">
        <title>Nocardia sp. nov. CT2-14 isolated from soil.</title>
        <authorList>
            <person name="Kanchanasin P."/>
            <person name="Tanasupawat S."/>
            <person name="Yuki M."/>
            <person name="Kudo T."/>
        </authorList>
    </citation>
    <scope>NUCLEOTIDE SEQUENCE [LARGE SCALE GENOMIC DNA]</scope>
    <source>
        <strain evidence="1 2">CT2-14</strain>
    </source>
</reference>
<evidence type="ECO:0000313" key="2">
    <source>
        <dbReference type="Proteomes" id="UP000432464"/>
    </source>
</evidence>
<organism evidence="1 2">
    <name type="scientific">Nocardia aurantiaca</name>
    <dbReference type="NCBI Taxonomy" id="2675850"/>
    <lineage>
        <taxon>Bacteria</taxon>
        <taxon>Bacillati</taxon>
        <taxon>Actinomycetota</taxon>
        <taxon>Actinomycetes</taxon>
        <taxon>Mycobacteriales</taxon>
        <taxon>Nocardiaceae</taxon>
        <taxon>Nocardia</taxon>
    </lineage>
</organism>
<proteinExistence type="predicted"/>
<evidence type="ECO:0000313" key="1">
    <source>
        <dbReference type="EMBL" id="MTE16296.1"/>
    </source>
</evidence>
<gene>
    <name evidence="1" type="ORF">GLP40_26460</name>
</gene>
<dbReference type="Proteomes" id="UP000432464">
    <property type="component" value="Unassembled WGS sequence"/>
</dbReference>
<dbReference type="EMBL" id="WMBB01000014">
    <property type="protein sequence ID" value="MTE16296.1"/>
    <property type="molecule type" value="Genomic_DNA"/>
</dbReference>
<sequence>MEKPRPVELSRPDGLRAERMAMPSAMPVGRTPSAWFTRARWFSQAMAIASSVSSFRCGSSRFENSSMVSQNMVLTSSCGRL</sequence>
<comment type="caution">
    <text evidence="1">The sequence shown here is derived from an EMBL/GenBank/DDBJ whole genome shotgun (WGS) entry which is preliminary data.</text>
</comment>
<dbReference type="AlphaFoldDB" id="A0A6I3L7D3"/>
<name>A0A6I3L7D3_9NOCA</name>
<dbReference type="RefSeq" id="WP_154790741.1">
    <property type="nucleotide sequence ID" value="NZ_WMBB01000014.1"/>
</dbReference>
<accession>A0A6I3L7D3</accession>